<feature type="region of interest" description="Disordered" evidence="1">
    <location>
        <begin position="265"/>
        <end position="297"/>
    </location>
</feature>
<evidence type="ECO:0000313" key="3">
    <source>
        <dbReference type="Proteomes" id="UP000281406"/>
    </source>
</evidence>
<gene>
    <name evidence="2" type="ORF">DPX16_19214</name>
</gene>
<protein>
    <submittedName>
        <fullName evidence="2">Uncharacterized protein</fullName>
    </submittedName>
</protein>
<name>A0A3N0YZG3_ANAGA</name>
<comment type="caution">
    <text evidence="2">The sequence shown here is derived from an EMBL/GenBank/DDBJ whole genome shotgun (WGS) entry which is preliminary data.</text>
</comment>
<accession>A0A3N0YZG3</accession>
<sequence length="327" mass="35819">MQTRPDNVTVCECVLSSAGDERADEVQVTVISIPGMVCAVIGGCWSLAYFPVRSLCEFYLASLNECTKARLPGVGPRGSFAEFVEWVLRRQRPFNHHQRVNRRRYFMSPPQTEKACLPRWMSQEQGQGRMVTSPPEPASSHKSDQVREPATSIIDEEVLVELEGWEESPTRNSTVVDEIHLFSGKYYEELKDILEEDLVDFCGEVFPSPPVSPASSDSPTSLVSPEFSPSLPLPPPQSASSSAPSPLMFFSPSISPTCHVELPSVFRPSSPSRTEDPLSPPPASVPPAPPRPVYTSDAPWLFPPSAPPWSAVDLPAPSAPSGSTFLR</sequence>
<feature type="compositionally biased region" description="Low complexity" evidence="1">
    <location>
        <begin position="213"/>
        <end position="230"/>
    </location>
</feature>
<evidence type="ECO:0000256" key="1">
    <source>
        <dbReference type="SAM" id="MobiDB-lite"/>
    </source>
</evidence>
<feature type="region of interest" description="Disordered" evidence="1">
    <location>
        <begin position="125"/>
        <end position="149"/>
    </location>
</feature>
<feature type="compositionally biased region" description="Pro residues" evidence="1">
    <location>
        <begin position="278"/>
        <end position="292"/>
    </location>
</feature>
<reference evidence="2 3" key="1">
    <citation type="submission" date="2018-10" db="EMBL/GenBank/DDBJ databases">
        <title>Genome assembly for a Yunnan-Guizhou Plateau 3E fish, Anabarilius grahami (Regan), and its evolutionary and genetic applications.</title>
        <authorList>
            <person name="Jiang W."/>
        </authorList>
    </citation>
    <scope>NUCLEOTIDE SEQUENCE [LARGE SCALE GENOMIC DNA]</scope>
    <source>
        <strain evidence="2">AG-KIZ</strain>
        <tissue evidence="2">Muscle</tissue>
    </source>
</reference>
<proteinExistence type="predicted"/>
<evidence type="ECO:0000313" key="2">
    <source>
        <dbReference type="EMBL" id="ROL51695.1"/>
    </source>
</evidence>
<dbReference type="EMBL" id="RJVU01018281">
    <property type="protein sequence ID" value="ROL51695.1"/>
    <property type="molecule type" value="Genomic_DNA"/>
</dbReference>
<organism evidence="2 3">
    <name type="scientific">Anabarilius grahami</name>
    <name type="common">Kanglang fish</name>
    <name type="synonym">Barilius grahami</name>
    <dbReference type="NCBI Taxonomy" id="495550"/>
    <lineage>
        <taxon>Eukaryota</taxon>
        <taxon>Metazoa</taxon>
        <taxon>Chordata</taxon>
        <taxon>Craniata</taxon>
        <taxon>Vertebrata</taxon>
        <taxon>Euteleostomi</taxon>
        <taxon>Actinopterygii</taxon>
        <taxon>Neopterygii</taxon>
        <taxon>Teleostei</taxon>
        <taxon>Ostariophysi</taxon>
        <taxon>Cypriniformes</taxon>
        <taxon>Xenocyprididae</taxon>
        <taxon>Xenocypridinae</taxon>
        <taxon>Xenocypridinae incertae sedis</taxon>
        <taxon>Anabarilius</taxon>
    </lineage>
</organism>
<dbReference type="AlphaFoldDB" id="A0A3N0YZG3"/>
<keyword evidence="3" id="KW-1185">Reference proteome</keyword>
<dbReference type="Proteomes" id="UP000281406">
    <property type="component" value="Unassembled WGS sequence"/>
</dbReference>
<feature type="region of interest" description="Disordered" evidence="1">
    <location>
        <begin position="210"/>
        <end position="244"/>
    </location>
</feature>